<gene>
    <name evidence="3" type="ORF">AXF13_05575</name>
</gene>
<dbReference type="PANTHER" id="PTHR22911:SF137">
    <property type="entry name" value="SOLUTE CARRIER FAMILY 35 MEMBER G2-RELATED"/>
    <property type="match status" value="1"/>
</dbReference>
<evidence type="ECO:0000313" key="4">
    <source>
        <dbReference type="Proteomes" id="UP000069241"/>
    </source>
</evidence>
<dbReference type="RefSeq" id="WP_062251975.1">
    <property type="nucleotide sequence ID" value="NZ_CP014229.1"/>
</dbReference>
<feature type="domain" description="EamA" evidence="2">
    <location>
        <begin position="160"/>
        <end position="288"/>
    </location>
</feature>
<feature type="transmembrane region" description="Helical" evidence="1">
    <location>
        <begin position="136"/>
        <end position="155"/>
    </location>
</feature>
<feature type="transmembrane region" description="Helical" evidence="1">
    <location>
        <begin position="20"/>
        <end position="38"/>
    </location>
</feature>
<evidence type="ECO:0000313" key="3">
    <source>
        <dbReference type="EMBL" id="AMD89624.1"/>
    </source>
</evidence>
<dbReference type="AlphaFoldDB" id="A0A0X8JIZ9"/>
<feature type="transmembrane region" description="Helical" evidence="1">
    <location>
        <begin position="249"/>
        <end position="268"/>
    </location>
</feature>
<dbReference type="Gene3D" id="1.10.3730.20">
    <property type="match status" value="1"/>
</dbReference>
<keyword evidence="1" id="KW-0472">Membrane</keyword>
<feature type="transmembrane region" description="Helical" evidence="1">
    <location>
        <begin position="78"/>
        <end position="99"/>
    </location>
</feature>
<evidence type="ECO:0000259" key="2">
    <source>
        <dbReference type="Pfam" id="PF00892"/>
    </source>
</evidence>
<evidence type="ECO:0000256" key="1">
    <source>
        <dbReference type="SAM" id="Phobius"/>
    </source>
</evidence>
<dbReference type="KEGG" id="dfi:AXF13_05575"/>
<feature type="transmembrane region" description="Helical" evidence="1">
    <location>
        <begin position="161"/>
        <end position="179"/>
    </location>
</feature>
<dbReference type="Pfam" id="PF00892">
    <property type="entry name" value="EamA"/>
    <property type="match status" value="2"/>
</dbReference>
<keyword evidence="1" id="KW-1133">Transmembrane helix</keyword>
<keyword evidence="1" id="KW-0812">Transmembrane</keyword>
<accession>A0A0X8JIZ9</accession>
<dbReference type="PANTHER" id="PTHR22911">
    <property type="entry name" value="ACYL-MALONYL CONDENSING ENZYME-RELATED"/>
    <property type="match status" value="1"/>
</dbReference>
<organism evidence="3 4">
    <name type="scientific">Desulfovibrio fairfieldensis</name>
    <dbReference type="NCBI Taxonomy" id="44742"/>
    <lineage>
        <taxon>Bacteria</taxon>
        <taxon>Pseudomonadati</taxon>
        <taxon>Thermodesulfobacteriota</taxon>
        <taxon>Desulfovibrionia</taxon>
        <taxon>Desulfovibrionales</taxon>
        <taxon>Desulfovibrionaceae</taxon>
        <taxon>Desulfovibrio</taxon>
    </lineage>
</organism>
<proteinExistence type="predicted"/>
<dbReference type="Proteomes" id="UP000069241">
    <property type="component" value="Chromosome"/>
</dbReference>
<dbReference type="GO" id="GO:0016020">
    <property type="term" value="C:membrane"/>
    <property type="evidence" value="ECO:0007669"/>
    <property type="project" value="InterPro"/>
</dbReference>
<feature type="transmembrane region" description="Helical" evidence="1">
    <location>
        <begin position="191"/>
        <end position="207"/>
    </location>
</feature>
<dbReference type="SUPFAM" id="SSF103481">
    <property type="entry name" value="Multidrug resistance efflux transporter EmrE"/>
    <property type="match status" value="2"/>
</dbReference>
<feature type="transmembrane region" description="Helical" evidence="1">
    <location>
        <begin position="219"/>
        <end position="237"/>
    </location>
</feature>
<name>A0A0X8JIZ9_9BACT</name>
<protein>
    <submittedName>
        <fullName evidence="3">TetR family transcriptional regulator</fullName>
    </submittedName>
</protein>
<keyword evidence="4" id="KW-1185">Reference proteome</keyword>
<feature type="transmembrane region" description="Helical" evidence="1">
    <location>
        <begin position="105"/>
        <end position="124"/>
    </location>
</feature>
<dbReference type="InterPro" id="IPR000620">
    <property type="entry name" value="EamA_dom"/>
</dbReference>
<feature type="transmembrane region" description="Helical" evidence="1">
    <location>
        <begin position="44"/>
        <end position="66"/>
    </location>
</feature>
<feature type="domain" description="EamA" evidence="2">
    <location>
        <begin position="20"/>
        <end position="149"/>
    </location>
</feature>
<reference evidence="4" key="1">
    <citation type="submission" date="2016-02" db="EMBL/GenBank/DDBJ databases">
        <authorList>
            <person name="Holder M.E."/>
            <person name="Ajami N.J."/>
            <person name="Petrosino J.F."/>
        </authorList>
    </citation>
    <scope>NUCLEOTIDE SEQUENCE [LARGE SCALE GENOMIC DNA]</scope>
    <source>
        <strain evidence="4">CCUG 45958</strain>
    </source>
</reference>
<dbReference type="EMBL" id="CP014229">
    <property type="protein sequence ID" value="AMD89624.1"/>
    <property type="molecule type" value="Genomic_DNA"/>
</dbReference>
<dbReference type="InterPro" id="IPR037185">
    <property type="entry name" value="EmrE-like"/>
</dbReference>
<sequence>MTPRSEGETDASRALKSALLRMHAATVLFGLSGIFGKLCACSPAMLVCGRAFFAVGALSLLCLARRHAPWQGLRCRDLAGLALSGTLLTVHFVTFFMGIQLGGVAVGTLGFACFPAFTTLFEALAYREKPSGREYACMFLVSCGLVLITPSFSLADAATAGLAWGVLSGAVYALVAIANRRTATNMSGTQACWWQNLVIIVCLLPFTAEQFSSVSDLDWLWIACLGLICTALAYSLYVSSLAALKARRAAVIISLEPVYAILAAWLLFGETPGPRMIAGGLLIVGTVLRMNRA</sequence>